<dbReference type="OrthoDB" id="5599646at2759"/>
<evidence type="ECO:0000313" key="4">
    <source>
        <dbReference type="Proteomes" id="UP000230069"/>
    </source>
</evidence>
<gene>
    <name evidence="3" type="ORF">AQUCO_01800025v1</name>
</gene>
<evidence type="ECO:0000259" key="2">
    <source>
        <dbReference type="Pfam" id="PF05022"/>
    </source>
</evidence>
<feature type="region of interest" description="Disordered" evidence="1">
    <location>
        <begin position="131"/>
        <end position="356"/>
    </location>
</feature>
<organism evidence="3 4">
    <name type="scientific">Aquilegia coerulea</name>
    <name type="common">Rocky mountain columbine</name>
    <dbReference type="NCBI Taxonomy" id="218851"/>
    <lineage>
        <taxon>Eukaryota</taxon>
        <taxon>Viridiplantae</taxon>
        <taxon>Streptophyta</taxon>
        <taxon>Embryophyta</taxon>
        <taxon>Tracheophyta</taxon>
        <taxon>Spermatophyta</taxon>
        <taxon>Magnoliopsida</taxon>
        <taxon>Ranunculales</taxon>
        <taxon>Ranunculaceae</taxon>
        <taxon>Thalictroideae</taxon>
        <taxon>Aquilegia</taxon>
    </lineage>
</organism>
<dbReference type="Proteomes" id="UP000230069">
    <property type="component" value="Unassembled WGS sequence"/>
</dbReference>
<dbReference type="AlphaFoldDB" id="A0A2G5DKA3"/>
<feature type="domain" description="Srp40 C-terminal" evidence="2">
    <location>
        <begin position="360"/>
        <end position="432"/>
    </location>
</feature>
<evidence type="ECO:0000313" key="3">
    <source>
        <dbReference type="EMBL" id="PIA43687.1"/>
    </source>
</evidence>
<dbReference type="InParanoid" id="A0A2G5DKA3"/>
<accession>A0A2G5DKA3</accession>
<dbReference type="PANTHER" id="PTHR23216:SF1">
    <property type="entry name" value="NUCLEOLAR AND COILED-BODY PHOSPHOPROTEIN 1"/>
    <property type="match status" value="1"/>
</dbReference>
<protein>
    <recommendedName>
        <fullName evidence="2">Srp40 C-terminal domain-containing protein</fullName>
    </recommendedName>
</protein>
<feature type="compositionally biased region" description="Basic and acidic residues" evidence="1">
    <location>
        <begin position="308"/>
        <end position="335"/>
    </location>
</feature>
<name>A0A2G5DKA3_AQUCA</name>
<proteinExistence type="predicted"/>
<feature type="compositionally biased region" description="Basic and acidic residues" evidence="1">
    <location>
        <begin position="260"/>
        <end position="274"/>
    </location>
</feature>
<keyword evidence="4" id="KW-1185">Reference proteome</keyword>
<feature type="compositionally biased region" description="Basic and acidic residues" evidence="1">
    <location>
        <begin position="131"/>
        <end position="165"/>
    </location>
</feature>
<feature type="compositionally biased region" description="Polar residues" evidence="1">
    <location>
        <begin position="338"/>
        <end position="351"/>
    </location>
</feature>
<dbReference type="STRING" id="218851.A0A2G5DKA3"/>
<dbReference type="Pfam" id="PF05022">
    <property type="entry name" value="SRP40_C"/>
    <property type="match status" value="1"/>
</dbReference>
<feature type="compositionally biased region" description="Polar residues" evidence="1">
    <location>
        <begin position="290"/>
        <end position="304"/>
    </location>
</feature>
<dbReference type="InterPro" id="IPR039191">
    <property type="entry name" value="Nopp140-like"/>
</dbReference>
<feature type="compositionally biased region" description="Basic and acidic residues" evidence="1">
    <location>
        <begin position="206"/>
        <end position="217"/>
    </location>
</feature>
<dbReference type="PANTHER" id="PTHR23216">
    <property type="entry name" value="NUCLEOLAR AND COILED-BODY PHOSPHOPROTEIN 1"/>
    <property type="match status" value="1"/>
</dbReference>
<dbReference type="InterPro" id="IPR007718">
    <property type="entry name" value="Srp40_C"/>
</dbReference>
<dbReference type="GO" id="GO:0005730">
    <property type="term" value="C:nucleolus"/>
    <property type="evidence" value="ECO:0007669"/>
    <property type="project" value="InterPro"/>
</dbReference>
<dbReference type="EMBL" id="KZ305035">
    <property type="protein sequence ID" value="PIA43687.1"/>
    <property type="molecule type" value="Genomic_DNA"/>
</dbReference>
<sequence>MLEKLSEKTTKASCSCSRFAFVPRQVTLANNNNNMVSTKTLEIGNKTPTIVEPSIKKEKSKSKNKNISKDTNLLSIAVYLQYKGLINTLAALQSEAFIDELDYSEVHALDWETKRMALSKCDAKSNNKGLEELDKEGQEESKCAAAVEPKEILPESQLDKPDKKSKEKKKKKNKSISVENGGSEACSLEGKLASEKSAVEIPLNDKSLKSNDTEKENVSTLDNNTVADKKSSKKRKRIPSKGNDIQPDGAGKPTIEISEDMGKKDRLAESDGHTGKKRKVKTVQDDSSKSEINNSQVSVDNKLNSLAEGEKTPKVNDDQTKADSHGDGYLEKSGREGSATQKSTKKQQNGSAEPKTVNAFRRVKIDEVKFADDRLQDNSYWAKDGADIGYGAKAQEVLGQVRGRDFRHEKTKKKRGSYRGGQIDLQTHSIKFNYSDEE</sequence>
<evidence type="ECO:0000256" key="1">
    <source>
        <dbReference type="SAM" id="MobiDB-lite"/>
    </source>
</evidence>
<reference evidence="3 4" key="1">
    <citation type="submission" date="2017-09" db="EMBL/GenBank/DDBJ databases">
        <title>WGS assembly of Aquilegia coerulea Goldsmith.</title>
        <authorList>
            <person name="Hodges S."/>
            <person name="Kramer E."/>
            <person name="Nordborg M."/>
            <person name="Tomkins J."/>
            <person name="Borevitz J."/>
            <person name="Derieg N."/>
            <person name="Yan J."/>
            <person name="Mihaltcheva S."/>
            <person name="Hayes R.D."/>
            <person name="Rokhsar D."/>
        </authorList>
    </citation>
    <scope>NUCLEOTIDE SEQUENCE [LARGE SCALE GENOMIC DNA]</scope>
    <source>
        <strain evidence="4">cv. Goldsmith</strain>
    </source>
</reference>